<dbReference type="PROSITE" id="PS00065">
    <property type="entry name" value="D_2_HYDROXYACID_DH_1"/>
    <property type="match status" value="1"/>
</dbReference>
<keyword evidence="2" id="KW-0520">NAD</keyword>
<feature type="domain" description="D-isomer specific 2-hydroxyacid dehydrogenase NAD-binding" evidence="4">
    <location>
        <begin position="140"/>
        <end position="209"/>
    </location>
</feature>
<comment type="caution">
    <text evidence="5">The sequence shown here is derived from an EMBL/GenBank/DDBJ whole genome shotgun (WGS) entry which is preliminary data.</text>
</comment>
<dbReference type="AlphaFoldDB" id="A0A420XXX5"/>
<dbReference type="InterPro" id="IPR036291">
    <property type="entry name" value="NAD(P)-bd_dom_sf"/>
</dbReference>
<evidence type="ECO:0000313" key="5">
    <source>
        <dbReference type="EMBL" id="RKU40514.1"/>
    </source>
</evidence>
<feature type="region of interest" description="Disordered" evidence="3">
    <location>
        <begin position="202"/>
        <end position="226"/>
    </location>
</feature>
<evidence type="ECO:0000256" key="2">
    <source>
        <dbReference type="ARBA" id="ARBA00023027"/>
    </source>
</evidence>
<feature type="compositionally biased region" description="Basic and acidic residues" evidence="3">
    <location>
        <begin position="207"/>
        <end position="216"/>
    </location>
</feature>
<dbReference type="PANTHER" id="PTHR43333:SF1">
    <property type="entry name" value="D-ISOMER SPECIFIC 2-HYDROXYACID DEHYDROGENASE NAD-BINDING DOMAIN-CONTAINING PROTEIN"/>
    <property type="match status" value="1"/>
</dbReference>
<sequence length="374" mass="41471">MVINSAGHESGGVAAPATKGNKNLDGHKLLIVTRDDPPADKIERLKSQFSGLKIEHRRAEWATKTLDDWADEDWKDITILLTGNTFPANKEVAPKLQYVQLQSAGANMLLKHPLFTDSNVEFCTANGVHGPQIAEWVITTFLAFQHFIPRYLDNQREGKWVRILEGVHDAVGQRVGILGYGAIGRQVARVFKAMGSDIHAYTLHPRNTPESRRDDTYTPPGLGDPEGQFPSKWFSGETKEELHEFLASGLDLLVVALPLTPKTEHLLGAPEFEVLSKKKTYVANIARGPIIKTDDIIEALNKELIRGAALDVTDPEPLPDGHPLWKAKNVIITPHISGASTEYTNRVLAILEQNLHRLAEGKELTNRVSRKDGY</sequence>
<evidence type="ECO:0000259" key="4">
    <source>
        <dbReference type="Pfam" id="PF02826"/>
    </source>
</evidence>
<keyword evidence="6" id="KW-1185">Reference proteome</keyword>
<dbReference type="EMBL" id="QVQW01000100">
    <property type="protein sequence ID" value="RKU40514.1"/>
    <property type="molecule type" value="Genomic_DNA"/>
</dbReference>
<dbReference type="Gene3D" id="3.40.50.720">
    <property type="entry name" value="NAD(P)-binding Rossmann-like Domain"/>
    <property type="match status" value="2"/>
</dbReference>
<dbReference type="InterPro" id="IPR029752">
    <property type="entry name" value="D-isomer_DH_CS1"/>
</dbReference>
<accession>A0A420XXX5</accession>
<evidence type="ECO:0000256" key="3">
    <source>
        <dbReference type="SAM" id="MobiDB-lite"/>
    </source>
</evidence>
<proteinExistence type="predicted"/>
<dbReference type="GO" id="GO:0016491">
    <property type="term" value="F:oxidoreductase activity"/>
    <property type="evidence" value="ECO:0007669"/>
    <property type="project" value="UniProtKB-KW"/>
</dbReference>
<name>A0A420XXX5_9PEZI</name>
<feature type="domain" description="D-isomer specific 2-hydroxyacid dehydrogenase NAD-binding" evidence="4">
    <location>
        <begin position="237"/>
        <end position="337"/>
    </location>
</feature>
<organism evidence="5 6">
    <name type="scientific">Coniochaeta pulveracea</name>
    <dbReference type="NCBI Taxonomy" id="177199"/>
    <lineage>
        <taxon>Eukaryota</taxon>
        <taxon>Fungi</taxon>
        <taxon>Dikarya</taxon>
        <taxon>Ascomycota</taxon>
        <taxon>Pezizomycotina</taxon>
        <taxon>Sordariomycetes</taxon>
        <taxon>Sordariomycetidae</taxon>
        <taxon>Coniochaetales</taxon>
        <taxon>Coniochaetaceae</taxon>
        <taxon>Coniochaeta</taxon>
    </lineage>
</organism>
<evidence type="ECO:0000313" key="6">
    <source>
        <dbReference type="Proteomes" id="UP000275385"/>
    </source>
</evidence>
<feature type="region of interest" description="Disordered" evidence="3">
    <location>
        <begin position="1"/>
        <end position="20"/>
    </location>
</feature>
<dbReference type="CDD" id="cd12163">
    <property type="entry name" value="2-Hacid_dh_5"/>
    <property type="match status" value="1"/>
</dbReference>
<evidence type="ECO:0000256" key="1">
    <source>
        <dbReference type="ARBA" id="ARBA00023002"/>
    </source>
</evidence>
<dbReference type="Pfam" id="PF02826">
    <property type="entry name" value="2-Hacid_dh_C"/>
    <property type="match status" value="2"/>
</dbReference>
<dbReference type="GO" id="GO:0051287">
    <property type="term" value="F:NAD binding"/>
    <property type="evidence" value="ECO:0007669"/>
    <property type="project" value="InterPro"/>
</dbReference>
<dbReference type="SUPFAM" id="SSF51735">
    <property type="entry name" value="NAD(P)-binding Rossmann-fold domains"/>
    <property type="match status" value="1"/>
</dbReference>
<dbReference type="STRING" id="177199.A0A420XXX5"/>
<dbReference type="OrthoDB" id="298012at2759"/>
<dbReference type="Proteomes" id="UP000275385">
    <property type="component" value="Unassembled WGS sequence"/>
</dbReference>
<dbReference type="SUPFAM" id="SSF52283">
    <property type="entry name" value="Formate/glycerate dehydrogenase catalytic domain-like"/>
    <property type="match status" value="1"/>
</dbReference>
<dbReference type="InterPro" id="IPR006140">
    <property type="entry name" value="D-isomer_DH_NAD-bd"/>
</dbReference>
<protein>
    <recommendedName>
        <fullName evidence="4">D-isomer specific 2-hydroxyacid dehydrogenase NAD-binding domain-containing protein</fullName>
    </recommendedName>
</protein>
<reference evidence="5 6" key="1">
    <citation type="submission" date="2018-08" db="EMBL/GenBank/DDBJ databases">
        <title>Draft genome of the lignicolous fungus Coniochaeta pulveracea.</title>
        <authorList>
            <person name="Borstlap C.J."/>
            <person name="De Witt R.N."/>
            <person name="Botha A."/>
            <person name="Volschenk H."/>
        </authorList>
    </citation>
    <scope>NUCLEOTIDE SEQUENCE [LARGE SCALE GENOMIC DNA]</scope>
    <source>
        <strain evidence="5 6">CAB683</strain>
    </source>
</reference>
<keyword evidence="1" id="KW-0560">Oxidoreductase</keyword>
<gene>
    <name evidence="5" type="ORF">DL546_000682</name>
</gene>
<dbReference type="PANTHER" id="PTHR43333">
    <property type="entry name" value="2-HACID_DH_C DOMAIN-CONTAINING PROTEIN"/>
    <property type="match status" value="1"/>
</dbReference>
<dbReference type="PRINTS" id="PR00411">
    <property type="entry name" value="PNDRDTASEI"/>
</dbReference>